<dbReference type="Proteomes" id="UP000663846">
    <property type="component" value="Unassembled WGS sequence"/>
</dbReference>
<dbReference type="AlphaFoldDB" id="A0A8H2XI75"/>
<dbReference type="SUPFAM" id="SSF47616">
    <property type="entry name" value="GST C-terminal domain-like"/>
    <property type="match status" value="1"/>
</dbReference>
<sequence>MAATNENPIIFYDLADANGKSWSPNPYKTRLSLNYKGIPYRTEYISFPDIEPRMEELGLAPFSATFPYYTLPVIADPSSDPNGKPTYVADSFKIALHLDKKYPAPHYPAIFSPGTAGIQHMLMTNYRMTVGAPIFPLIHPQILRIMDDRSIEYMRRTRGPRLVPLSEDEATEKWKEAREKFAGLAQSLALNDETGSTGPFMMGDRVSFADFALAGIFYWIRNVEGPDSIRLKEILEWDSGRWERLWKAIQEIENKSSEIV</sequence>
<evidence type="ECO:0000259" key="1">
    <source>
        <dbReference type="PROSITE" id="PS50404"/>
    </source>
</evidence>
<organism evidence="2 3">
    <name type="scientific">Rhizoctonia solani</name>
    <dbReference type="NCBI Taxonomy" id="456999"/>
    <lineage>
        <taxon>Eukaryota</taxon>
        <taxon>Fungi</taxon>
        <taxon>Dikarya</taxon>
        <taxon>Basidiomycota</taxon>
        <taxon>Agaricomycotina</taxon>
        <taxon>Agaricomycetes</taxon>
        <taxon>Cantharellales</taxon>
        <taxon>Ceratobasidiaceae</taxon>
        <taxon>Rhizoctonia</taxon>
    </lineage>
</organism>
<dbReference type="EMBL" id="CAJMWS010000325">
    <property type="protein sequence ID" value="CAE6427564.1"/>
    <property type="molecule type" value="Genomic_DNA"/>
</dbReference>
<dbReference type="PROSITE" id="PS50404">
    <property type="entry name" value="GST_NTER"/>
    <property type="match status" value="1"/>
</dbReference>
<name>A0A8H2XI75_9AGAM</name>
<evidence type="ECO:0000313" key="2">
    <source>
        <dbReference type="EMBL" id="CAE6427564.1"/>
    </source>
</evidence>
<dbReference type="Gene3D" id="3.40.30.10">
    <property type="entry name" value="Glutaredoxin"/>
    <property type="match status" value="1"/>
</dbReference>
<gene>
    <name evidence="2" type="ORF">RDB_LOCUS99796</name>
</gene>
<dbReference type="InterPro" id="IPR054416">
    <property type="entry name" value="GST_UstS-like_C"/>
</dbReference>
<dbReference type="Gene3D" id="1.20.1050.10">
    <property type="match status" value="1"/>
</dbReference>
<feature type="domain" description="GST N-terminal" evidence="1">
    <location>
        <begin position="13"/>
        <end position="106"/>
    </location>
</feature>
<dbReference type="SUPFAM" id="SSF52833">
    <property type="entry name" value="Thioredoxin-like"/>
    <property type="match status" value="1"/>
</dbReference>
<dbReference type="InterPro" id="IPR036249">
    <property type="entry name" value="Thioredoxin-like_sf"/>
</dbReference>
<dbReference type="Pfam" id="PF22041">
    <property type="entry name" value="GST_C_7"/>
    <property type="match status" value="1"/>
</dbReference>
<evidence type="ECO:0000313" key="3">
    <source>
        <dbReference type="Proteomes" id="UP000663846"/>
    </source>
</evidence>
<accession>A0A8H2XI75</accession>
<protein>
    <recommendedName>
        <fullName evidence="1">GST N-terminal domain-containing protein</fullName>
    </recommendedName>
</protein>
<comment type="caution">
    <text evidence="2">The sequence shown here is derived from an EMBL/GenBank/DDBJ whole genome shotgun (WGS) entry which is preliminary data.</text>
</comment>
<dbReference type="Pfam" id="PF13409">
    <property type="entry name" value="GST_N_2"/>
    <property type="match status" value="1"/>
</dbReference>
<dbReference type="InterPro" id="IPR036282">
    <property type="entry name" value="Glutathione-S-Trfase_C_sf"/>
</dbReference>
<dbReference type="InterPro" id="IPR004045">
    <property type="entry name" value="Glutathione_S-Trfase_N"/>
</dbReference>
<reference evidence="2" key="1">
    <citation type="submission" date="2021-01" db="EMBL/GenBank/DDBJ databases">
        <authorList>
            <person name="Kaushik A."/>
        </authorList>
    </citation>
    <scope>NUCLEOTIDE SEQUENCE</scope>
    <source>
        <strain evidence="2">AG1-1C</strain>
    </source>
</reference>
<proteinExistence type="predicted"/>